<sequence length="135" mass="15639">MCECLNAKSFFACPDDFTNLFSFDFEESYNFPEYFKEEIPTDDVLPDFDYSITSYQCSACQQWWYFECSPTENPYPIFGIKLNTEDHLLSASEVKAVKQFLAVLSHGGFSAEKCTRHECTNLALKTIKMCINHFI</sequence>
<dbReference type="AlphaFoldDB" id="N9NBS5"/>
<protein>
    <submittedName>
        <fullName evidence="1">Uncharacterized protein</fullName>
    </submittedName>
</protein>
<dbReference type="HOGENOM" id="CLU_1881290_0_0_6"/>
<dbReference type="EMBL" id="APRP01000022">
    <property type="protein sequence ID" value="ENX00297.1"/>
    <property type="molecule type" value="Genomic_DNA"/>
</dbReference>
<dbReference type="eggNOG" id="ENOG50302AJ">
    <property type="taxonomic scope" value="Bacteria"/>
</dbReference>
<evidence type="ECO:0000313" key="2">
    <source>
        <dbReference type="Proteomes" id="UP000013248"/>
    </source>
</evidence>
<organism evidence="1 2">
    <name type="scientific">Acinetobacter modestus</name>
    <dbReference type="NCBI Taxonomy" id="1776740"/>
    <lineage>
        <taxon>Bacteria</taxon>
        <taxon>Pseudomonadati</taxon>
        <taxon>Pseudomonadota</taxon>
        <taxon>Gammaproteobacteria</taxon>
        <taxon>Moraxellales</taxon>
        <taxon>Moraxellaceae</taxon>
        <taxon>Acinetobacter</taxon>
    </lineage>
</organism>
<gene>
    <name evidence="1" type="ORF">F900_01967</name>
</gene>
<proteinExistence type="predicted"/>
<dbReference type="Proteomes" id="UP000013248">
    <property type="component" value="Unassembled WGS sequence"/>
</dbReference>
<comment type="caution">
    <text evidence="1">The sequence shown here is derived from an EMBL/GenBank/DDBJ whole genome shotgun (WGS) entry which is preliminary data.</text>
</comment>
<dbReference type="STRING" id="1217705.F900_01967"/>
<evidence type="ECO:0000313" key="1">
    <source>
        <dbReference type="EMBL" id="ENX00297.1"/>
    </source>
</evidence>
<accession>N9NBS5</accession>
<name>N9NBS5_9GAMM</name>
<dbReference type="RefSeq" id="WP_005217098.1">
    <property type="nucleotide sequence ID" value="NZ_KB850089.1"/>
</dbReference>
<reference evidence="1 2" key="1">
    <citation type="submission" date="2013-02" db="EMBL/GenBank/DDBJ databases">
        <title>The Genome Sequence of Acinetobacter sp. ANC 3862.</title>
        <authorList>
            <consortium name="The Broad Institute Genome Sequencing Platform"/>
            <consortium name="The Broad Institute Genome Sequencing Center for Infectious Disease"/>
            <person name="Cerqueira G."/>
            <person name="Feldgarden M."/>
            <person name="Courvalin P."/>
            <person name="Perichon B."/>
            <person name="Grillot-Courvalin C."/>
            <person name="Clermont D."/>
            <person name="Rocha E."/>
            <person name="Yoon E.-J."/>
            <person name="Nemec A."/>
            <person name="Walker B."/>
            <person name="Young S.K."/>
            <person name="Zeng Q."/>
            <person name="Gargeya S."/>
            <person name="Fitzgerald M."/>
            <person name="Haas B."/>
            <person name="Abouelleil A."/>
            <person name="Alvarado L."/>
            <person name="Arachchi H.M."/>
            <person name="Berlin A.M."/>
            <person name="Chapman S.B."/>
            <person name="Dewar J."/>
            <person name="Goldberg J."/>
            <person name="Griggs A."/>
            <person name="Gujja S."/>
            <person name="Hansen M."/>
            <person name="Howarth C."/>
            <person name="Imamovic A."/>
            <person name="Larimer J."/>
            <person name="McCowan C."/>
            <person name="Murphy C."/>
            <person name="Neiman D."/>
            <person name="Pearson M."/>
            <person name="Priest M."/>
            <person name="Roberts A."/>
            <person name="Saif S."/>
            <person name="Shea T."/>
            <person name="Sisk P."/>
            <person name="Sykes S."/>
            <person name="Wortman J."/>
            <person name="Nusbaum C."/>
            <person name="Birren B."/>
        </authorList>
    </citation>
    <scope>NUCLEOTIDE SEQUENCE [LARGE SCALE GENOMIC DNA]</scope>
    <source>
        <strain evidence="1 2">ANC 3862</strain>
    </source>
</reference>